<keyword evidence="3" id="KW-1185">Reference proteome</keyword>
<dbReference type="InterPro" id="IPR000182">
    <property type="entry name" value="GNAT_dom"/>
</dbReference>
<evidence type="ECO:0000259" key="1">
    <source>
        <dbReference type="PROSITE" id="PS51186"/>
    </source>
</evidence>
<dbReference type="PANTHER" id="PTHR43415">
    <property type="entry name" value="SPERMIDINE N(1)-ACETYLTRANSFERASE"/>
    <property type="match status" value="1"/>
</dbReference>
<protein>
    <submittedName>
        <fullName evidence="2">GNAT family acetyltransferase</fullName>
    </submittedName>
</protein>
<name>A0ABM7XUG9_9ENTE</name>
<proteinExistence type="predicted"/>
<organism evidence="2 3">
    <name type="scientific">Enterococcus innesii</name>
    <dbReference type="NCBI Taxonomy" id="2839759"/>
    <lineage>
        <taxon>Bacteria</taxon>
        <taxon>Bacillati</taxon>
        <taxon>Bacillota</taxon>
        <taxon>Bacilli</taxon>
        <taxon>Lactobacillales</taxon>
        <taxon>Enterococcaceae</taxon>
        <taxon>Enterococcus</taxon>
    </lineage>
</organism>
<dbReference type="InterPro" id="IPR016181">
    <property type="entry name" value="Acyl_CoA_acyltransferase"/>
</dbReference>
<dbReference type="SUPFAM" id="SSF55729">
    <property type="entry name" value="Acyl-CoA N-acyltransferases (Nat)"/>
    <property type="match status" value="1"/>
</dbReference>
<dbReference type="Pfam" id="PF13302">
    <property type="entry name" value="Acetyltransf_3"/>
    <property type="match status" value="1"/>
</dbReference>
<sequence>MKMAETVTLQPITEEMLAELWSISYGPKADLEWKKWDGPYFQDPVLTWEEFRKGFGASCIDNPLRKAISYQGRIVGIATAYWEDNTLQQWLEFGIAIYDASLWNQGIGSQAIRQWINELFESQPHIQRVGYTTWSGNHRMMKLGEKLGMTKEAQIRKVRFWEGTYYDSIKYGILREEWAQQK</sequence>
<gene>
    <name evidence="2" type="primary">rimL_2</name>
    <name evidence="2" type="ORF">ENLAB_23350</name>
</gene>
<dbReference type="PROSITE" id="PS51186">
    <property type="entry name" value="GNAT"/>
    <property type="match status" value="1"/>
</dbReference>
<accession>A0ABM7XUG9</accession>
<dbReference type="EMBL" id="AP025635">
    <property type="protein sequence ID" value="BDG68771.1"/>
    <property type="molecule type" value="Genomic_DNA"/>
</dbReference>
<evidence type="ECO:0000313" key="2">
    <source>
        <dbReference type="EMBL" id="BDG68771.1"/>
    </source>
</evidence>
<feature type="domain" description="N-acetyltransferase" evidence="1">
    <location>
        <begin position="7"/>
        <end position="172"/>
    </location>
</feature>
<dbReference type="Gene3D" id="3.40.630.30">
    <property type="match status" value="1"/>
</dbReference>
<reference evidence="2 3" key="1">
    <citation type="submission" date="2022-03" db="EMBL/GenBank/DDBJ databases">
        <title>Complete genome sequence of Enterococcus innesii DB-1.</title>
        <authorList>
            <person name="Fukuda D."/>
            <person name="Nolasco-Hipolito C."/>
        </authorList>
    </citation>
    <scope>NUCLEOTIDE SEQUENCE [LARGE SCALE GENOMIC DNA]</scope>
    <source>
        <strain evidence="2 3">DB-1</strain>
    </source>
</reference>
<evidence type="ECO:0000313" key="3">
    <source>
        <dbReference type="Proteomes" id="UP000831692"/>
    </source>
</evidence>
<dbReference type="Proteomes" id="UP000831692">
    <property type="component" value="Chromosome"/>
</dbReference>
<dbReference type="PANTHER" id="PTHR43415:SF4">
    <property type="entry name" value="N-ACETYLTRANSFERASE DOMAIN-CONTAINING PROTEIN"/>
    <property type="match status" value="1"/>
</dbReference>